<proteinExistence type="predicted"/>
<dbReference type="PROSITE" id="PS50097">
    <property type="entry name" value="BTB"/>
    <property type="match status" value="1"/>
</dbReference>
<gene>
    <name evidence="2" type="ORF">ACHAWU_010181</name>
</gene>
<keyword evidence="3" id="KW-1185">Reference proteome</keyword>
<evidence type="ECO:0000313" key="3">
    <source>
        <dbReference type="Proteomes" id="UP001530293"/>
    </source>
</evidence>
<dbReference type="CDD" id="cd18186">
    <property type="entry name" value="BTB_POZ_ZBTB_KLHL-like"/>
    <property type="match status" value="1"/>
</dbReference>
<comment type="caution">
    <text evidence="2">The sequence shown here is derived from an EMBL/GenBank/DDBJ whole genome shotgun (WGS) entry which is preliminary data.</text>
</comment>
<accession>A0ABD3M0L4</accession>
<dbReference type="CDD" id="cd14733">
    <property type="entry name" value="BACK"/>
    <property type="match status" value="1"/>
</dbReference>
<dbReference type="Gene3D" id="3.30.710.10">
    <property type="entry name" value="Potassium Channel Kv1.1, Chain A"/>
    <property type="match status" value="1"/>
</dbReference>
<dbReference type="PANTHER" id="PTHR24413">
    <property type="entry name" value="SPECKLE-TYPE POZ PROTEIN"/>
    <property type="match status" value="1"/>
</dbReference>
<feature type="domain" description="BTB" evidence="1">
    <location>
        <begin position="91"/>
        <end position="169"/>
    </location>
</feature>
<sequence length="336" mass="37692">MWRYRIQLWSIKDCNYLNIAQFVSPTQWTGRDCSDGSYGIIRRQIALNNLKMGTLVVEVRMKRPESPYPFIPENPSVCKTIQGLFMDEDTADIVFEAKGKAESKAKQGTAKNQHKDTVPDAKTFFAHSLILKKAAPLLAELCASDNTTSTVHIPNVSPDTFHHLLHYIYGLDIPAFGADISHTKEIIEAADRYGVSSLKLEAEAYYVSSVTITLDNVMGHLHFADSMNCALLKEAIMDFIVRNKVEILSKKILTNAPIDLINDILVAMMRVDKKDAIDFNMDFSAMRISELRRQAFNAGLDIDGSRETLVAAVESLWNPKVSEGEKEDDEDEEAVE</sequence>
<evidence type="ECO:0000313" key="2">
    <source>
        <dbReference type="EMBL" id="KAL3757549.1"/>
    </source>
</evidence>
<dbReference type="SMART" id="SM00225">
    <property type="entry name" value="BTB"/>
    <property type="match status" value="1"/>
</dbReference>
<protein>
    <recommendedName>
        <fullName evidence="1">BTB domain-containing protein</fullName>
    </recommendedName>
</protein>
<dbReference type="InterPro" id="IPR011333">
    <property type="entry name" value="SKP1/BTB/POZ_sf"/>
</dbReference>
<name>A0ABD3M0L4_9STRA</name>
<evidence type="ECO:0000259" key="1">
    <source>
        <dbReference type="PROSITE" id="PS50097"/>
    </source>
</evidence>
<organism evidence="2 3">
    <name type="scientific">Discostella pseudostelligera</name>
    <dbReference type="NCBI Taxonomy" id="259834"/>
    <lineage>
        <taxon>Eukaryota</taxon>
        <taxon>Sar</taxon>
        <taxon>Stramenopiles</taxon>
        <taxon>Ochrophyta</taxon>
        <taxon>Bacillariophyta</taxon>
        <taxon>Coscinodiscophyceae</taxon>
        <taxon>Thalassiosirophycidae</taxon>
        <taxon>Stephanodiscales</taxon>
        <taxon>Stephanodiscaceae</taxon>
        <taxon>Discostella</taxon>
    </lineage>
</organism>
<dbReference type="Pfam" id="PF00651">
    <property type="entry name" value="BTB"/>
    <property type="match status" value="1"/>
</dbReference>
<dbReference type="InterPro" id="IPR000210">
    <property type="entry name" value="BTB/POZ_dom"/>
</dbReference>
<dbReference type="EMBL" id="JALLBG020000263">
    <property type="protein sequence ID" value="KAL3757549.1"/>
    <property type="molecule type" value="Genomic_DNA"/>
</dbReference>
<dbReference type="SUPFAM" id="SSF54695">
    <property type="entry name" value="POZ domain"/>
    <property type="match status" value="1"/>
</dbReference>
<dbReference type="AlphaFoldDB" id="A0ABD3M0L4"/>
<reference evidence="2 3" key="1">
    <citation type="submission" date="2024-10" db="EMBL/GenBank/DDBJ databases">
        <title>Updated reference genomes for cyclostephanoid diatoms.</title>
        <authorList>
            <person name="Roberts W.R."/>
            <person name="Alverson A.J."/>
        </authorList>
    </citation>
    <scope>NUCLEOTIDE SEQUENCE [LARGE SCALE GENOMIC DNA]</scope>
    <source>
        <strain evidence="2 3">AJA232-27</strain>
    </source>
</reference>
<dbReference type="Proteomes" id="UP001530293">
    <property type="component" value="Unassembled WGS sequence"/>
</dbReference>